<evidence type="ECO:0000313" key="2">
    <source>
        <dbReference type="EMBL" id="SNT63285.1"/>
    </source>
</evidence>
<keyword evidence="1" id="KW-0812">Transmembrane</keyword>
<feature type="transmembrane region" description="Helical" evidence="1">
    <location>
        <begin position="71"/>
        <end position="92"/>
    </location>
</feature>
<feature type="transmembrane region" description="Helical" evidence="1">
    <location>
        <begin position="12"/>
        <end position="33"/>
    </location>
</feature>
<feature type="transmembrane region" description="Helical" evidence="1">
    <location>
        <begin position="101"/>
        <end position="119"/>
    </location>
</feature>
<dbReference type="EMBL" id="FZPH01000015">
    <property type="protein sequence ID" value="SNT63285.1"/>
    <property type="molecule type" value="Genomic_DNA"/>
</dbReference>
<keyword evidence="1" id="KW-0472">Membrane</keyword>
<dbReference type="AlphaFoldDB" id="A0A239P8I3"/>
<feature type="transmembrane region" description="Helical" evidence="1">
    <location>
        <begin position="148"/>
        <end position="169"/>
    </location>
</feature>
<keyword evidence="3" id="KW-1185">Reference proteome</keyword>
<dbReference type="OrthoDB" id="9849497at2"/>
<protein>
    <submittedName>
        <fullName evidence="2">Uncharacterized protein</fullName>
    </submittedName>
</protein>
<accession>A0A239P8I3</accession>
<gene>
    <name evidence="2" type="ORF">SAMN05421812_11545</name>
</gene>
<reference evidence="2 3" key="1">
    <citation type="submission" date="2017-06" db="EMBL/GenBank/DDBJ databases">
        <authorList>
            <person name="Kim H.J."/>
            <person name="Triplett B.A."/>
        </authorList>
    </citation>
    <scope>NUCLEOTIDE SEQUENCE [LARGE SCALE GENOMIC DNA]</scope>
    <source>
        <strain evidence="2 3">CGMCC 4.5593</strain>
    </source>
</reference>
<name>A0A239P8I3_9ACTN</name>
<organism evidence="2 3">
    <name type="scientific">Asanoa hainanensis</name>
    <dbReference type="NCBI Taxonomy" id="560556"/>
    <lineage>
        <taxon>Bacteria</taxon>
        <taxon>Bacillati</taxon>
        <taxon>Actinomycetota</taxon>
        <taxon>Actinomycetes</taxon>
        <taxon>Micromonosporales</taxon>
        <taxon>Micromonosporaceae</taxon>
        <taxon>Asanoa</taxon>
    </lineage>
</organism>
<evidence type="ECO:0000313" key="3">
    <source>
        <dbReference type="Proteomes" id="UP000198362"/>
    </source>
</evidence>
<sequence>MATKSAGAPPRPVAIASVLLAGAAVLGVLDVIVTRLAIGHFDDAAPGALRVLVEQAVDDADVWVDQMRGALNVNVVVAAFVIVVFGVLAVAIRRRSRAARVAVWVAALAAVCLLGVGIANNPEFAPTDGTDPVVQAAWDRLLPGWYSAVRSFLTAGELLTVLIPSLLLLRTAASEYYRPQLIEPGLGAILAAREARQAREEQPPPAG</sequence>
<keyword evidence="1" id="KW-1133">Transmembrane helix</keyword>
<proteinExistence type="predicted"/>
<dbReference type="RefSeq" id="WP_089254016.1">
    <property type="nucleotide sequence ID" value="NZ_FZPH01000015.1"/>
</dbReference>
<evidence type="ECO:0000256" key="1">
    <source>
        <dbReference type="SAM" id="Phobius"/>
    </source>
</evidence>
<dbReference type="Proteomes" id="UP000198362">
    <property type="component" value="Unassembled WGS sequence"/>
</dbReference>